<dbReference type="SUPFAM" id="SSF48452">
    <property type="entry name" value="TPR-like"/>
    <property type="match status" value="1"/>
</dbReference>
<dbReference type="InterPro" id="IPR050871">
    <property type="entry name" value="26S_Proteasome/COP9_Components"/>
</dbReference>
<comment type="caution">
    <text evidence="4">The sequence shown here is derived from an EMBL/GenBank/DDBJ whole genome shotgun (WGS) entry which is preliminary data.</text>
</comment>
<feature type="domain" description="PCI" evidence="3">
    <location>
        <begin position="249"/>
        <end position="426"/>
    </location>
</feature>
<comment type="similarity">
    <text evidence="1">Belongs to the proteasome subunit S9 family.</text>
</comment>
<dbReference type="InterPro" id="IPR000717">
    <property type="entry name" value="PCI_dom"/>
</dbReference>
<reference evidence="5" key="1">
    <citation type="journal article" date="2016" name="Genome Announc.">
        <title>Genome sequences of three species of Hanseniaspora isolated from spontaneous wine fermentations.</title>
        <authorList>
            <person name="Sternes P.R."/>
            <person name="Lee D."/>
            <person name="Kutyna D.R."/>
            <person name="Borneman A.R."/>
        </authorList>
    </citation>
    <scope>NUCLEOTIDE SEQUENCE [LARGE SCALE GENOMIC DNA]</scope>
    <source>
        <strain evidence="5">AWRI3579</strain>
    </source>
</reference>
<dbReference type="SUPFAM" id="SSF46785">
    <property type="entry name" value="Winged helix' DNA-binding domain"/>
    <property type="match status" value="1"/>
</dbReference>
<dbReference type="SMART" id="SM00753">
    <property type="entry name" value="PAM"/>
    <property type="match status" value="1"/>
</dbReference>
<dbReference type="Gene3D" id="1.25.40.570">
    <property type="match status" value="1"/>
</dbReference>
<dbReference type="Proteomes" id="UP000095728">
    <property type="component" value="Unassembled WGS sequence"/>
</dbReference>
<accession>A0A1E5RP02</accession>
<dbReference type="SMART" id="SM00088">
    <property type="entry name" value="PINT"/>
    <property type="match status" value="1"/>
</dbReference>
<dbReference type="FunCoup" id="A0A1E5RP02">
    <property type="interactions" value="1196"/>
</dbReference>
<dbReference type="GO" id="GO:0008541">
    <property type="term" value="C:proteasome regulatory particle, lid subcomplex"/>
    <property type="evidence" value="ECO:0007669"/>
    <property type="project" value="UniProtKB-ARBA"/>
</dbReference>
<sequence length="456" mass="51833">MSLEQADTYFQSANTYPQAIKEYTSVFQSNKDKILTITSSNAVSSAISKILQEQEHVIIKLGELYGVTQNLSELIQLIEFSKEFMMTYAKSKIAKILKVLIDDFEMIPDSIDAQIKVIEESIDFADKHKRIFLKNSLSIKLANLYYDKQQYSLSLNLINTLLRNFKKLDDKSSLVDIHLLESKVYHKLRNMPKAKAALTSARTAANSIYCSSATMAELDMISGTLHCEDKDYKTAYSYFFESFDAFHNDSTKSTSALKSSKNNGNKKISKDRSNKLFVKSEQVLKYMLLCKIMLNLIDDVNQILNAKYTKEIYQSKSIDAMKTIAEAYSDRSLLEFNKALKIYETELKTDDLIRSHLNALYDALLESNLSKIIEPFDCVEISHISNLIGLDYKQVEGKLSQMILDKVFNGVLDQGNGWLNIYGNEVCDPTYDSSLELIGNLNKVVEQLFEKAGVLQ</sequence>
<evidence type="ECO:0000256" key="2">
    <source>
        <dbReference type="ARBA" id="ARBA00022942"/>
    </source>
</evidence>
<dbReference type="Pfam" id="PF18055">
    <property type="entry name" value="RPN6_N"/>
    <property type="match status" value="1"/>
</dbReference>
<protein>
    <submittedName>
        <fullName evidence="4">26S proteasome regulatory subunit RPN6</fullName>
    </submittedName>
</protein>
<evidence type="ECO:0000313" key="4">
    <source>
        <dbReference type="EMBL" id="OEJ88609.1"/>
    </source>
</evidence>
<dbReference type="InterPro" id="IPR036390">
    <property type="entry name" value="WH_DNA-bd_sf"/>
</dbReference>
<keyword evidence="5" id="KW-1185">Reference proteome</keyword>
<dbReference type="EMBL" id="LPNM01000005">
    <property type="protein sequence ID" value="OEJ88609.1"/>
    <property type="molecule type" value="Genomic_DNA"/>
</dbReference>
<dbReference type="AlphaFoldDB" id="A0A1E5RP02"/>
<dbReference type="InParanoid" id="A0A1E5RP02"/>
<dbReference type="STRING" id="56408.A0A1E5RP02"/>
<organism evidence="4 5">
    <name type="scientific">Hanseniaspora osmophila</name>
    <dbReference type="NCBI Taxonomy" id="56408"/>
    <lineage>
        <taxon>Eukaryota</taxon>
        <taxon>Fungi</taxon>
        <taxon>Dikarya</taxon>
        <taxon>Ascomycota</taxon>
        <taxon>Saccharomycotina</taxon>
        <taxon>Saccharomycetes</taxon>
        <taxon>Saccharomycodales</taxon>
        <taxon>Saccharomycodaceae</taxon>
        <taxon>Hanseniaspora</taxon>
    </lineage>
</organism>
<dbReference type="InterPro" id="IPR040773">
    <property type="entry name" value="Rpn6_N"/>
</dbReference>
<dbReference type="PROSITE" id="PS50250">
    <property type="entry name" value="PCI"/>
    <property type="match status" value="1"/>
</dbReference>
<evidence type="ECO:0000259" key="3">
    <source>
        <dbReference type="PROSITE" id="PS50250"/>
    </source>
</evidence>
<dbReference type="InterPro" id="IPR040780">
    <property type="entry name" value="Rpn6_C_helix"/>
</dbReference>
<dbReference type="Pfam" id="PF01399">
    <property type="entry name" value="PCI"/>
    <property type="match status" value="1"/>
</dbReference>
<dbReference type="OrthoDB" id="1418352at2759"/>
<dbReference type="Pfam" id="PF18503">
    <property type="entry name" value="RPN6_C_helix"/>
    <property type="match status" value="1"/>
</dbReference>
<proteinExistence type="inferred from homology"/>
<keyword evidence="2 4" id="KW-0647">Proteasome</keyword>
<gene>
    <name evidence="4" type="ORF">AWRI3579_g934</name>
</gene>
<evidence type="ECO:0000313" key="5">
    <source>
        <dbReference type="Proteomes" id="UP000095728"/>
    </source>
</evidence>
<name>A0A1E5RP02_9ASCO</name>
<evidence type="ECO:0000256" key="1">
    <source>
        <dbReference type="ARBA" id="ARBA00007454"/>
    </source>
</evidence>
<dbReference type="InterPro" id="IPR011990">
    <property type="entry name" value="TPR-like_helical_dom_sf"/>
</dbReference>
<dbReference type="PANTHER" id="PTHR10678">
    <property type="entry name" value="26S PROTEASOME NON-ATPASE REGULATORY SUBUNIT 11/COP9 SIGNALOSOME COMPLEX SUBUNIT 2"/>
    <property type="match status" value="1"/>
</dbReference>